<feature type="transmembrane region" description="Helical" evidence="8">
    <location>
        <begin position="192"/>
        <end position="211"/>
    </location>
</feature>
<keyword evidence="3" id="KW-0645">Protease</keyword>
<comment type="similarity">
    <text evidence="2">Belongs to the peptidase S54 family.</text>
</comment>
<reference evidence="10" key="1">
    <citation type="submission" date="2021-03" db="EMBL/GenBank/DDBJ databases">
        <title>Whole genome shotgun sequence of Actinoplanes auranticolor NBRC 12245.</title>
        <authorList>
            <person name="Komaki H."/>
            <person name="Tamura T."/>
        </authorList>
    </citation>
    <scope>NUCLEOTIDE SEQUENCE</scope>
    <source>
        <strain evidence="10">NBRC 12245</strain>
    </source>
</reference>
<dbReference type="GO" id="GO:0004252">
    <property type="term" value="F:serine-type endopeptidase activity"/>
    <property type="evidence" value="ECO:0007669"/>
    <property type="project" value="InterPro"/>
</dbReference>
<keyword evidence="5" id="KW-0378">Hydrolase</keyword>
<evidence type="ECO:0000256" key="2">
    <source>
        <dbReference type="ARBA" id="ARBA00009045"/>
    </source>
</evidence>
<evidence type="ECO:0000256" key="5">
    <source>
        <dbReference type="ARBA" id="ARBA00022801"/>
    </source>
</evidence>
<accession>A0A919SVN4</accession>
<evidence type="ECO:0000259" key="9">
    <source>
        <dbReference type="Pfam" id="PF01694"/>
    </source>
</evidence>
<keyword evidence="6 8" id="KW-1133">Transmembrane helix</keyword>
<feature type="domain" description="Peptidase S54 rhomboid" evidence="9">
    <location>
        <begin position="81"/>
        <end position="213"/>
    </location>
</feature>
<feature type="transmembrane region" description="Helical" evidence="8">
    <location>
        <begin position="116"/>
        <end position="134"/>
    </location>
</feature>
<comment type="caution">
    <text evidence="10">The sequence shown here is derived from an EMBL/GenBank/DDBJ whole genome shotgun (WGS) entry which is preliminary data.</text>
</comment>
<dbReference type="SUPFAM" id="SSF144091">
    <property type="entry name" value="Rhomboid-like"/>
    <property type="match status" value="1"/>
</dbReference>
<dbReference type="PANTHER" id="PTHR43066:SF1">
    <property type="entry name" value="RHOMBOID PROTEIN 2"/>
    <property type="match status" value="1"/>
</dbReference>
<evidence type="ECO:0000313" key="10">
    <source>
        <dbReference type="EMBL" id="GIM79205.1"/>
    </source>
</evidence>
<dbReference type="PANTHER" id="PTHR43066">
    <property type="entry name" value="RHOMBOID-RELATED PROTEIN"/>
    <property type="match status" value="1"/>
</dbReference>
<keyword evidence="7 8" id="KW-0472">Membrane</keyword>
<name>A0A919SVN4_9ACTN</name>
<organism evidence="10 11">
    <name type="scientific">Actinoplanes auranticolor</name>
    <dbReference type="NCBI Taxonomy" id="47988"/>
    <lineage>
        <taxon>Bacteria</taxon>
        <taxon>Bacillati</taxon>
        <taxon>Actinomycetota</taxon>
        <taxon>Actinomycetes</taxon>
        <taxon>Micromonosporales</taxon>
        <taxon>Micromonosporaceae</taxon>
        <taxon>Actinoplanes</taxon>
    </lineage>
</organism>
<gene>
    <name evidence="10" type="ORF">Aau02nite_84610</name>
</gene>
<feature type="transmembrane region" description="Helical" evidence="8">
    <location>
        <begin position="94"/>
        <end position="111"/>
    </location>
</feature>
<evidence type="ECO:0000313" key="11">
    <source>
        <dbReference type="Proteomes" id="UP000681340"/>
    </source>
</evidence>
<dbReference type="GO" id="GO:0016020">
    <property type="term" value="C:membrane"/>
    <property type="evidence" value="ECO:0007669"/>
    <property type="project" value="UniProtKB-SubCell"/>
</dbReference>
<dbReference type="Gene3D" id="1.20.1540.10">
    <property type="entry name" value="Rhomboid-like"/>
    <property type="match status" value="1"/>
</dbReference>
<evidence type="ECO:0000256" key="8">
    <source>
        <dbReference type="SAM" id="Phobius"/>
    </source>
</evidence>
<sequence length="233" mass="25038">MASLALIGNHRGMSYPGEREDQAARFGTEAFFASIGRAFVAMCAVIPVLFLIEAIDVGLGAGRLDVAGGIIPHRIDGLDGVIFSPFLHAGWDHLYGNSIPLILVGTFALAGGTRRFLWSTLVIVLVSGFGVWIIGDPSSVVVGASGVVFGYLGLLVTRGFVERSWWNLGVAAFIGLLYWYQLYNVLPTDQPISWQGHLLGLLGGVVAAIIFRRRRPRPAPALYDPGTTTLTDI</sequence>
<dbReference type="InterPro" id="IPR022764">
    <property type="entry name" value="Peptidase_S54_rhomboid_dom"/>
</dbReference>
<dbReference type="AlphaFoldDB" id="A0A919SVN4"/>
<feature type="transmembrane region" description="Helical" evidence="8">
    <location>
        <begin position="140"/>
        <end position="157"/>
    </location>
</feature>
<dbReference type="Proteomes" id="UP000681340">
    <property type="component" value="Unassembled WGS sequence"/>
</dbReference>
<keyword evidence="11" id="KW-1185">Reference proteome</keyword>
<proteinExistence type="inferred from homology"/>
<feature type="transmembrane region" description="Helical" evidence="8">
    <location>
        <begin position="30"/>
        <end position="52"/>
    </location>
</feature>
<comment type="subcellular location">
    <subcellularLocation>
        <location evidence="1">Membrane</location>
        <topology evidence="1">Multi-pass membrane protein</topology>
    </subcellularLocation>
</comment>
<feature type="transmembrane region" description="Helical" evidence="8">
    <location>
        <begin position="164"/>
        <end position="180"/>
    </location>
</feature>
<evidence type="ECO:0000256" key="1">
    <source>
        <dbReference type="ARBA" id="ARBA00004141"/>
    </source>
</evidence>
<evidence type="ECO:0000256" key="6">
    <source>
        <dbReference type="ARBA" id="ARBA00022989"/>
    </source>
</evidence>
<keyword evidence="4 8" id="KW-0812">Transmembrane</keyword>
<evidence type="ECO:0000256" key="4">
    <source>
        <dbReference type="ARBA" id="ARBA00022692"/>
    </source>
</evidence>
<dbReference type="InterPro" id="IPR035952">
    <property type="entry name" value="Rhomboid-like_sf"/>
</dbReference>
<dbReference type="Pfam" id="PF01694">
    <property type="entry name" value="Rhomboid"/>
    <property type="match status" value="1"/>
</dbReference>
<evidence type="ECO:0000256" key="7">
    <source>
        <dbReference type="ARBA" id="ARBA00023136"/>
    </source>
</evidence>
<evidence type="ECO:0000256" key="3">
    <source>
        <dbReference type="ARBA" id="ARBA00022670"/>
    </source>
</evidence>
<protein>
    <recommendedName>
        <fullName evidence="9">Peptidase S54 rhomboid domain-containing protein</fullName>
    </recommendedName>
</protein>
<dbReference type="EMBL" id="BOQL01000080">
    <property type="protein sequence ID" value="GIM79205.1"/>
    <property type="molecule type" value="Genomic_DNA"/>
</dbReference>
<dbReference type="GO" id="GO:0006508">
    <property type="term" value="P:proteolysis"/>
    <property type="evidence" value="ECO:0007669"/>
    <property type="project" value="UniProtKB-KW"/>
</dbReference>